<dbReference type="KEGG" id="mbas:ALGA_3465"/>
<dbReference type="Pfam" id="PF04264">
    <property type="entry name" value="YceI"/>
    <property type="match status" value="1"/>
</dbReference>
<dbReference type="Proteomes" id="UP000218267">
    <property type="component" value="Chromosome"/>
</dbReference>
<evidence type="ECO:0000256" key="1">
    <source>
        <dbReference type="SAM" id="SignalP"/>
    </source>
</evidence>
<evidence type="ECO:0000313" key="3">
    <source>
        <dbReference type="EMBL" id="BAX81763.1"/>
    </source>
</evidence>
<dbReference type="PANTHER" id="PTHR34406">
    <property type="entry name" value="PROTEIN YCEI"/>
    <property type="match status" value="1"/>
</dbReference>
<feature type="domain" description="Lipid/polyisoprenoid-binding YceI-like" evidence="2">
    <location>
        <begin position="24"/>
        <end position="186"/>
    </location>
</feature>
<dbReference type="Gene3D" id="2.40.128.110">
    <property type="entry name" value="Lipid/polyisoprenoid-binding, YceI-like"/>
    <property type="match status" value="1"/>
</dbReference>
<evidence type="ECO:0000313" key="4">
    <source>
        <dbReference type="Proteomes" id="UP000218267"/>
    </source>
</evidence>
<feature type="chain" id="PRO_5011987911" description="Lipid/polyisoprenoid-binding YceI-like domain-containing protein" evidence="1">
    <location>
        <begin position="22"/>
        <end position="188"/>
    </location>
</feature>
<dbReference type="SUPFAM" id="SSF101874">
    <property type="entry name" value="YceI-like"/>
    <property type="match status" value="1"/>
</dbReference>
<keyword evidence="1" id="KW-0732">Signal</keyword>
<proteinExistence type="predicted"/>
<gene>
    <name evidence="3" type="ORF">ALGA_3465</name>
</gene>
<dbReference type="PANTHER" id="PTHR34406:SF1">
    <property type="entry name" value="PROTEIN YCEI"/>
    <property type="match status" value="1"/>
</dbReference>
<feature type="signal peptide" evidence="1">
    <location>
        <begin position="1"/>
        <end position="21"/>
    </location>
</feature>
<evidence type="ECO:0000259" key="2">
    <source>
        <dbReference type="SMART" id="SM00867"/>
    </source>
</evidence>
<keyword evidence="4" id="KW-1185">Reference proteome</keyword>
<reference evidence="3 4" key="1">
    <citation type="journal article" date="2018" name="Mar. Genomics">
        <title>Complete genome sequence of Marinifilaceae bacterium strain SPP2, isolated from the Antarctic marine sediment.</title>
        <authorList>
            <person name="Watanabe M."/>
            <person name="Kojima H."/>
            <person name="Fukui M."/>
        </authorList>
    </citation>
    <scope>NUCLEOTIDE SEQUENCE [LARGE SCALE GENOMIC DNA]</scope>
    <source>
        <strain evidence="3 4">SPP2</strain>
    </source>
</reference>
<name>A0A1Y1CP20_9BACT</name>
<accession>A0A1Y1CP20</accession>
<protein>
    <recommendedName>
        <fullName evidence="2">Lipid/polyisoprenoid-binding YceI-like domain-containing protein</fullName>
    </recommendedName>
</protein>
<reference evidence="4" key="2">
    <citation type="journal article" date="2020" name="Antonie Van Leeuwenhoek">
        <title>Labilibaculum antarcticum sp. nov., a novel facultative anaerobic, psychrotorelant bacterium isolated from marine sediment of Antarctica.</title>
        <authorList>
            <person name="Watanabe M."/>
            <person name="Kojima H."/>
            <person name="Fukui M."/>
        </authorList>
    </citation>
    <scope>NUCLEOTIDE SEQUENCE [LARGE SCALE GENOMIC DNA]</scope>
    <source>
        <strain evidence="4">SPP2</strain>
    </source>
</reference>
<dbReference type="RefSeq" id="WP_096431453.1">
    <property type="nucleotide sequence ID" value="NZ_AP018042.1"/>
</dbReference>
<dbReference type="EMBL" id="AP018042">
    <property type="protein sequence ID" value="BAX81763.1"/>
    <property type="molecule type" value="Genomic_DNA"/>
</dbReference>
<dbReference type="InterPro" id="IPR007372">
    <property type="entry name" value="Lipid/polyisoprenoid-bd_YceI"/>
</dbReference>
<organism evidence="3 4">
    <name type="scientific">Labilibaculum antarcticum</name>
    <dbReference type="NCBI Taxonomy" id="1717717"/>
    <lineage>
        <taxon>Bacteria</taxon>
        <taxon>Pseudomonadati</taxon>
        <taxon>Bacteroidota</taxon>
        <taxon>Bacteroidia</taxon>
        <taxon>Marinilabiliales</taxon>
        <taxon>Marinifilaceae</taxon>
        <taxon>Labilibaculum</taxon>
    </lineage>
</organism>
<sequence>MKKVKFLVSMSAIVLTLFAFSPPVGKLVSSKTHVKFFSHTGVEDIQANNYTSISTIAPSTGDVVFSVPMQSFEFEKALMQKHFNSKKFLETKAFPKAKLKGKITNLAQINFEKDGMYLANFEGNLTIKGVTKPIKEKGNITVKGNQIEVQSTFNITLADYGITFVKGKPASNIAKTVEITVHAEYQAK</sequence>
<dbReference type="AlphaFoldDB" id="A0A1Y1CP20"/>
<dbReference type="OrthoDB" id="116832at2"/>
<dbReference type="InterPro" id="IPR036761">
    <property type="entry name" value="TTHA0802/YceI-like_sf"/>
</dbReference>
<dbReference type="SMART" id="SM00867">
    <property type="entry name" value="YceI"/>
    <property type="match status" value="1"/>
</dbReference>